<feature type="domain" description="Mechanosensitive ion channel MscS" evidence="12">
    <location>
        <begin position="183"/>
        <end position="251"/>
    </location>
</feature>
<dbReference type="GO" id="GO:0005886">
    <property type="term" value="C:plasma membrane"/>
    <property type="evidence" value="ECO:0007669"/>
    <property type="project" value="UniProtKB-SubCell"/>
</dbReference>
<evidence type="ECO:0000256" key="7">
    <source>
        <dbReference type="ARBA" id="ARBA00023016"/>
    </source>
</evidence>
<feature type="transmembrane region" description="Helical" evidence="11">
    <location>
        <begin position="165"/>
        <end position="192"/>
    </location>
</feature>
<dbReference type="Gene3D" id="2.30.30.60">
    <property type="match status" value="1"/>
</dbReference>
<dbReference type="SUPFAM" id="SSF50182">
    <property type="entry name" value="Sm-like ribonucleoproteins"/>
    <property type="match status" value="1"/>
</dbReference>
<dbReference type="InterPro" id="IPR030192">
    <property type="entry name" value="YbdG"/>
</dbReference>
<dbReference type="AlphaFoldDB" id="A0A857DIP6"/>
<dbReference type="InterPro" id="IPR023408">
    <property type="entry name" value="MscS_beta-dom_sf"/>
</dbReference>
<evidence type="ECO:0000256" key="10">
    <source>
        <dbReference type="ARBA" id="ARBA00093659"/>
    </source>
</evidence>
<accession>A0A857DIP6</accession>
<feature type="transmembrane region" description="Helical" evidence="11">
    <location>
        <begin position="141"/>
        <end position="159"/>
    </location>
</feature>
<keyword evidence="8 11" id="KW-0472">Membrane</keyword>
<evidence type="ECO:0000256" key="1">
    <source>
        <dbReference type="ARBA" id="ARBA00004429"/>
    </source>
</evidence>
<dbReference type="FunFam" id="2.30.30.60:FF:000002">
    <property type="entry name" value="Mechanosensitive ion channel family protein"/>
    <property type="match status" value="1"/>
</dbReference>
<proteinExistence type="inferred from homology"/>
<name>A0A857DIP6_9FIRM</name>
<comment type="subcellular location">
    <subcellularLocation>
        <location evidence="1">Cell inner membrane</location>
        <topology evidence="1">Multi-pass membrane protein</topology>
    </subcellularLocation>
</comment>
<gene>
    <name evidence="14" type="ORF">GQ588_07535</name>
</gene>
<keyword evidence="6 11" id="KW-1133">Transmembrane helix</keyword>
<feature type="transmembrane region" description="Helical" evidence="11">
    <location>
        <begin position="100"/>
        <end position="120"/>
    </location>
</feature>
<evidence type="ECO:0000259" key="13">
    <source>
        <dbReference type="Pfam" id="PF21082"/>
    </source>
</evidence>
<evidence type="ECO:0000256" key="8">
    <source>
        <dbReference type="ARBA" id="ARBA00023136"/>
    </source>
</evidence>
<dbReference type="Pfam" id="PF00924">
    <property type="entry name" value="MS_channel_2nd"/>
    <property type="match status" value="1"/>
</dbReference>
<feature type="transmembrane region" description="Helical" evidence="11">
    <location>
        <begin position="20"/>
        <end position="41"/>
    </location>
</feature>
<dbReference type="InterPro" id="IPR049278">
    <property type="entry name" value="MS_channel_C"/>
</dbReference>
<dbReference type="GO" id="GO:0008381">
    <property type="term" value="F:mechanosensitive monoatomic ion channel activity"/>
    <property type="evidence" value="ECO:0007669"/>
    <property type="project" value="InterPro"/>
</dbReference>
<keyword evidence="4" id="KW-0997">Cell inner membrane</keyword>
<protein>
    <recommendedName>
        <fullName evidence="9">Mechanosensing system component YbdG</fullName>
    </recommendedName>
    <alternativeName>
        <fullName evidence="10">Mechanosensitive channel homolog YbdG</fullName>
    </alternativeName>
</protein>
<dbReference type="InterPro" id="IPR010920">
    <property type="entry name" value="LSM_dom_sf"/>
</dbReference>
<evidence type="ECO:0000256" key="4">
    <source>
        <dbReference type="ARBA" id="ARBA00022519"/>
    </source>
</evidence>
<feature type="transmembrane region" description="Helical" evidence="11">
    <location>
        <begin position="74"/>
        <end position="94"/>
    </location>
</feature>
<dbReference type="Pfam" id="PF21082">
    <property type="entry name" value="MS_channel_3rd"/>
    <property type="match status" value="1"/>
</dbReference>
<dbReference type="PANTHER" id="PTHR30414">
    <property type="entry name" value="MINICONDUCTANCE MECHANOSENSITIVE CHANNEL YBDG"/>
    <property type="match status" value="1"/>
</dbReference>
<reference evidence="14 15" key="1">
    <citation type="submission" date="2019-12" db="EMBL/GenBank/DDBJ databases">
        <title>Sequence classification of anaerobic respiratory reductive dehalogenases: First we see many, then we see few.</title>
        <authorList>
            <person name="Molenda O."/>
            <person name="Puentes Jacome L.A."/>
            <person name="Cao X."/>
            <person name="Nesbo C.L."/>
            <person name="Tang S."/>
            <person name="Morson N."/>
            <person name="Patron J."/>
            <person name="Lomheim L."/>
            <person name="Wishart D.S."/>
            <person name="Edwards E.A."/>
        </authorList>
    </citation>
    <scope>NUCLEOTIDE SEQUENCE [LARGE SCALE GENOMIC DNA]</scope>
    <source>
        <strain evidence="14 15">12DCA</strain>
    </source>
</reference>
<keyword evidence="3" id="KW-1003">Cell membrane</keyword>
<evidence type="ECO:0000256" key="3">
    <source>
        <dbReference type="ARBA" id="ARBA00022475"/>
    </source>
</evidence>
<comment type="similarity">
    <text evidence="2">Belongs to the MscS (TC 1.A.23) family.</text>
</comment>
<evidence type="ECO:0000256" key="6">
    <source>
        <dbReference type="ARBA" id="ARBA00022989"/>
    </source>
</evidence>
<evidence type="ECO:0000256" key="11">
    <source>
        <dbReference type="SAM" id="Phobius"/>
    </source>
</evidence>
<sequence>MIFNLDQWLIYKGIEETAAVLIANAAAVVMILLISILAFIVTKQVFLRILAFYIHRNKILWDDKLLGRKVFRRLAHMIPAIVIYAVAGLFPEYSVSIQKIAIIYIIVAGTLAMLALLDAIDDIYQTFEASRFKPIRSIVQALKIVVWIIGGIWIISTIIDRSPLLLLSGIGAVTAIILLIFKDSLLGLVAGIQLSSNDMLRIGDWIEMPKYGADGDVTDISLNTVKVRNFDNTITTIPSYTLISDSFKNWRGMQESGGRRIKRSIFIDSSSIRFCTDDMLEKFKEFRYLSEYIKNKKLELEKYNLEHNIDPAQLVNGRRLTNIGTFRAYLQTYLENHPEIHPEMTRMARQLPVTEYGIPIEIYAFTKDTSWESYETVQADIFDHILAIVPEFELRIYQSPTGYDLRHMGL</sequence>
<dbReference type="EMBL" id="CP046996">
    <property type="protein sequence ID" value="QHA00488.1"/>
    <property type="molecule type" value="Genomic_DNA"/>
</dbReference>
<dbReference type="RefSeq" id="WP_019225345.1">
    <property type="nucleotide sequence ID" value="NZ_CP046996.1"/>
</dbReference>
<evidence type="ECO:0000256" key="5">
    <source>
        <dbReference type="ARBA" id="ARBA00022692"/>
    </source>
</evidence>
<evidence type="ECO:0000259" key="12">
    <source>
        <dbReference type="Pfam" id="PF00924"/>
    </source>
</evidence>
<keyword evidence="7" id="KW-0346">Stress response</keyword>
<evidence type="ECO:0000256" key="2">
    <source>
        <dbReference type="ARBA" id="ARBA00008017"/>
    </source>
</evidence>
<evidence type="ECO:0000313" key="15">
    <source>
        <dbReference type="Proteomes" id="UP000430508"/>
    </source>
</evidence>
<dbReference type="GO" id="GO:0071470">
    <property type="term" value="P:cellular response to osmotic stress"/>
    <property type="evidence" value="ECO:0007669"/>
    <property type="project" value="InterPro"/>
</dbReference>
<dbReference type="Proteomes" id="UP000430508">
    <property type="component" value="Chromosome"/>
</dbReference>
<dbReference type="InterPro" id="IPR006685">
    <property type="entry name" value="MscS_channel_2nd"/>
</dbReference>
<dbReference type="PANTHER" id="PTHR30414:SF0">
    <property type="entry name" value="MINICONDUCTANCE MECHANOSENSITIVE CHANNEL YBDG"/>
    <property type="match status" value="1"/>
</dbReference>
<keyword evidence="5 11" id="KW-0812">Transmembrane</keyword>
<evidence type="ECO:0000256" key="9">
    <source>
        <dbReference type="ARBA" id="ARBA00093630"/>
    </source>
</evidence>
<evidence type="ECO:0000313" key="14">
    <source>
        <dbReference type="EMBL" id="QHA00488.1"/>
    </source>
</evidence>
<organism evidence="14 15">
    <name type="scientific">Dehalobacter restrictus</name>
    <dbReference type="NCBI Taxonomy" id="55583"/>
    <lineage>
        <taxon>Bacteria</taxon>
        <taxon>Bacillati</taxon>
        <taxon>Bacillota</taxon>
        <taxon>Clostridia</taxon>
        <taxon>Eubacteriales</taxon>
        <taxon>Desulfitobacteriaceae</taxon>
        <taxon>Dehalobacter</taxon>
    </lineage>
</organism>
<feature type="domain" description="Mechanosensitive ion channel MscS C-terminal" evidence="13">
    <location>
        <begin position="330"/>
        <end position="394"/>
    </location>
</feature>